<evidence type="ECO:0000313" key="2">
    <source>
        <dbReference type="Proteomes" id="UP000637643"/>
    </source>
</evidence>
<keyword evidence="2" id="KW-1185">Reference proteome</keyword>
<reference evidence="1" key="1">
    <citation type="journal article" date="2014" name="Int. J. Syst. Evol. Microbiol.">
        <title>Complete genome sequence of Corynebacterium casei LMG S-19264T (=DSM 44701T), isolated from a smear-ripened cheese.</title>
        <authorList>
            <consortium name="US DOE Joint Genome Institute (JGI-PGF)"/>
            <person name="Walter F."/>
            <person name="Albersmeier A."/>
            <person name="Kalinowski J."/>
            <person name="Ruckert C."/>
        </authorList>
    </citation>
    <scope>NUCLEOTIDE SEQUENCE</scope>
    <source>
        <strain evidence="1">CGMCC 1.16134</strain>
    </source>
</reference>
<gene>
    <name evidence="1" type="ORF">GCM10010912_22240</name>
</gene>
<protein>
    <submittedName>
        <fullName evidence="1">Uncharacterized protein</fullName>
    </submittedName>
</protein>
<sequence length="60" mass="7012">MWDTPEEIEADKKTIISILKQTGINVEDEQIRFVDSGNRHKSKYPKNHIAIYTFQYQGVS</sequence>
<dbReference type="AlphaFoldDB" id="A0A917C7X7"/>
<organism evidence="1 2">
    <name type="scientific">Paenibacillus albidus</name>
    <dbReference type="NCBI Taxonomy" id="2041023"/>
    <lineage>
        <taxon>Bacteria</taxon>
        <taxon>Bacillati</taxon>
        <taxon>Bacillota</taxon>
        <taxon>Bacilli</taxon>
        <taxon>Bacillales</taxon>
        <taxon>Paenibacillaceae</taxon>
        <taxon>Paenibacillus</taxon>
    </lineage>
</organism>
<dbReference type="RefSeq" id="WP_189024757.1">
    <property type="nucleotide sequence ID" value="NZ_BMKR01000007.1"/>
</dbReference>
<reference evidence="1" key="2">
    <citation type="submission" date="2020-09" db="EMBL/GenBank/DDBJ databases">
        <authorList>
            <person name="Sun Q."/>
            <person name="Zhou Y."/>
        </authorList>
    </citation>
    <scope>NUCLEOTIDE SEQUENCE</scope>
    <source>
        <strain evidence="1">CGMCC 1.16134</strain>
    </source>
</reference>
<proteinExistence type="predicted"/>
<accession>A0A917C7X7</accession>
<dbReference type="EMBL" id="BMKR01000007">
    <property type="protein sequence ID" value="GGF76687.1"/>
    <property type="molecule type" value="Genomic_DNA"/>
</dbReference>
<evidence type="ECO:0000313" key="1">
    <source>
        <dbReference type="EMBL" id="GGF76687.1"/>
    </source>
</evidence>
<comment type="caution">
    <text evidence="1">The sequence shown here is derived from an EMBL/GenBank/DDBJ whole genome shotgun (WGS) entry which is preliminary data.</text>
</comment>
<dbReference type="Proteomes" id="UP000637643">
    <property type="component" value="Unassembled WGS sequence"/>
</dbReference>
<name>A0A917C7X7_9BACL</name>